<evidence type="ECO:0000313" key="1">
    <source>
        <dbReference type="EMBL" id="CCC92907.1"/>
    </source>
</evidence>
<gene>
    <name evidence="1" type="ORF">TCIL3000_9_3040</name>
</gene>
<dbReference type="AlphaFoldDB" id="G0UU43"/>
<dbReference type="VEuPathDB" id="TriTrypDB:TcIL3000_9_3040"/>
<sequence>MPYKESMAVLTTPSFTLSLIFLNNLRIAVHLCPPQKAQKKNSALMPQLFAEAGRRKFVSPFTRLRAWWMGLDDAELLSRYGESGLCRAMWVRWRGTIVAVACASVMFINMSQSNRANEILDNIELNRRRYYKRDFVPEYVSNAPEAVYDGPKGYSYRDEVSGIMINADGRLTSDLSREERRAQLDGAQISSGMLEAARKLRQSARYQ</sequence>
<proteinExistence type="predicted"/>
<protein>
    <submittedName>
        <fullName evidence="1">Uncharacterized protein</fullName>
    </submittedName>
</protein>
<reference evidence="1" key="1">
    <citation type="journal article" date="2012" name="Proc. Natl. Acad. Sci. U.S.A.">
        <title>Antigenic diversity is generated by distinct evolutionary mechanisms in African trypanosome species.</title>
        <authorList>
            <person name="Jackson A.P."/>
            <person name="Berry A."/>
            <person name="Aslett M."/>
            <person name="Allison H.C."/>
            <person name="Burton P."/>
            <person name="Vavrova-Anderson J."/>
            <person name="Brown R."/>
            <person name="Browne H."/>
            <person name="Corton N."/>
            <person name="Hauser H."/>
            <person name="Gamble J."/>
            <person name="Gilderthorp R."/>
            <person name="Marcello L."/>
            <person name="McQuillan J."/>
            <person name="Otto T.D."/>
            <person name="Quail M.A."/>
            <person name="Sanders M.J."/>
            <person name="van Tonder A."/>
            <person name="Ginger M.L."/>
            <person name="Field M.C."/>
            <person name="Barry J.D."/>
            <person name="Hertz-Fowler C."/>
            <person name="Berriman M."/>
        </authorList>
    </citation>
    <scope>NUCLEOTIDE SEQUENCE</scope>
    <source>
        <strain evidence="1">IL3000</strain>
    </source>
</reference>
<dbReference type="EMBL" id="HE575322">
    <property type="protein sequence ID" value="CCC92907.1"/>
    <property type="molecule type" value="Genomic_DNA"/>
</dbReference>
<accession>G0UU43</accession>
<organism evidence="1">
    <name type="scientific">Trypanosoma congolense (strain IL3000)</name>
    <dbReference type="NCBI Taxonomy" id="1068625"/>
    <lineage>
        <taxon>Eukaryota</taxon>
        <taxon>Discoba</taxon>
        <taxon>Euglenozoa</taxon>
        <taxon>Kinetoplastea</taxon>
        <taxon>Metakinetoplastina</taxon>
        <taxon>Trypanosomatida</taxon>
        <taxon>Trypanosomatidae</taxon>
        <taxon>Trypanosoma</taxon>
        <taxon>Nannomonas</taxon>
    </lineage>
</organism>
<name>G0UU43_TRYCI</name>